<feature type="compositionally biased region" description="Polar residues" evidence="1">
    <location>
        <begin position="19"/>
        <end position="33"/>
    </location>
</feature>
<evidence type="ECO:0000313" key="2">
    <source>
        <dbReference type="EMBL" id="GBO10220.1"/>
    </source>
</evidence>
<evidence type="ECO:0000256" key="1">
    <source>
        <dbReference type="SAM" id="MobiDB-lite"/>
    </source>
</evidence>
<dbReference type="Proteomes" id="UP000499080">
    <property type="component" value="Unassembled WGS sequence"/>
</dbReference>
<accession>A0A4Y2UF82</accession>
<dbReference type="AlphaFoldDB" id="A0A4Y2UF82"/>
<reference evidence="2 3" key="1">
    <citation type="journal article" date="2019" name="Sci. Rep.">
        <title>Orb-weaving spider Araneus ventricosus genome elucidates the spidroin gene catalogue.</title>
        <authorList>
            <person name="Kono N."/>
            <person name="Nakamura H."/>
            <person name="Ohtoshi R."/>
            <person name="Moran D.A.P."/>
            <person name="Shinohara A."/>
            <person name="Yoshida Y."/>
            <person name="Fujiwara M."/>
            <person name="Mori M."/>
            <person name="Tomita M."/>
            <person name="Arakawa K."/>
        </authorList>
    </citation>
    <scope>NUCLEOTIDE SEQUENCE [LARGE SCALE GENOMIC DNA]</scope>
</reference>
<gene>
    <name evidence="2" type="ORF">AVEN_268842_1</name>
</gene>
<dbReference type="EMBL" id="BGPR01035406">
    <property type="protein sequence ID" value="GBO10220.1"/>
    <property type="molecule type" value="Genomic_DNA"/>
</dbReference>
<feature type="region of interest" description="Disordered" evidence="1">
    <location>
        <begin position="1"/>
        <end position="48"/>
    </location>
</feature>
<feature type="compositionally biased region" description="Basic and acidic residues" evidence="1">
    <location>
        <begin position="36"/>
        <end position="48"/>
    </location>
</feature>
<proteinExistence type="predicted"/>
<keyword evidence="3" id="KW-1185">Reference proteome</keyword>
<name>A0A4Y2UF82_ARAVE</name>
<sequence length="85" mass="9477">MHAGSRARTWSGGPIVGHQPQQMALPSRVTSENEAAENREKTTRRDERRCLLKGAEKLQKSFIISGESRGVVIRLQPPPELNQNS</sequence>
<organism evidence="2 3">
    <name type="scientific">Araneus ventricosus</name>
    <name type="common">Orbweaver spider</name>
    <name type="synonym">Epeira ventricosa</name>
    <dbReference type="NCBI Taxonomy" id="182803"/>
    <lineage>
        <taxon>Eukaryota</taxon>
        <taxon>Metazoa</taxon>
        <taxon>Ecdysozoa</taxon>
        <taxon>Arthropoda</taxon>
        <taxon>Chelicerata</taxon>
        <taxon>Arachnida</taxon>
        <taxon>Araneae</taxon>
        <taxon>Araneomorphae</taxon>
        <taxon>Entelegynae</taxon>
        <taxon>Araneoidea</taxon>
        <taxon>Araneidae</taxon>
        <taxon>Araneus</taxon>
    </lineage>
</organism>
<comment type="caution">
    <text evidence="2">The sequence shown here is derived from an EMBL/GenBank/DDBJ whole genome shotgun (WGS) entry which is preliminary data.</text>
</comment>
<evidence type="ECO:0000313" key="3">
    <source>
        <dbReference type="Proteomes" id="UP000499080"/>
    </source>
</evidence>
<protein>
    <submittedName>
        <fullName evidence="2">Uncharacterized protein</fullName>
    </submittedName>
</protein>